<feature type="transmembrane region" description="Helical" evidence="1">
    <location>
        <begin position="35"/>
        <end position="55"/>
    </location>
</feature>
<accession>A0ABZ3E6G9</accession>
<proteinExistence type="predicted"/>
<organism evidence="2 3">
    <name type="scientific">Marinobacter alkaliphilus</name>
    <dbReference type="NCBI Taxonomy" id="254719"/>
    <lineage>
        <taxon>Bacteria</taxon>
        <taxon>Pseudomonadati</taxon>
        <taxon>Pseudomonadota</taxon>
        <taxon>Gammaproteobacteria</taxon>
        <taxon>Pseudomonadales</taxon>
        <taxon>Marinobacteraceae</taxon>
        <taxon>Marinobacter</taxon>
    </lineage>
</organism>
<dbReference type="Proteomes" id="UP001445268">
    <property type="component" value="Chromosome"/>
</dbReference>
<evidence type="ECO:0000313" key="2">
    <source>
        <dbReference type="EMBL" id="XAF54644.1"/>
    </source>
</evidence>
<gene>
    <name evidence="2" type="ORF">AAGT77_03590</name>
</gene>
<reference evidence="2 3" key="1">
    <citation type="submission" date="2024-04" db="EMBL/GenBank/DDBJ databases">
        <title>Marinobacter sp. SBY-1.</title>
        <authorList>
            <person name="Pan C."/>
        </authorList>
    </citation>
    <scope>NUCLEOTIDE SEQUENCE [LARGE SCALE GENOMIC DNA]</scope>
    <source>
        <strain evidence="2 3">SBY-1</strain>
    </source>
</reference>
<name>A0ABZ3E6G9_9GAMM</name>
<dbReference type="RefSeq" id="WP_342631862.1">
    <property type="nucleotide sequence ID" value="NZ_CP136130.1"/>
</dbReference>
<evidence type="ECO:0000313" key="3">
    <source>
        <dbReference type="Proteomes" id="UP001445268"/>
    </source>
</evidence>
<evidence type="ECO:0000256" key="1">
    <source>
        <dbReference type="SAM" id="Phobius"/>
    </source>
</evidence>
<protein>
    <submittedName>
        <fullName evidence="2">Uncharacterized protein</fullName>
    </submittedName>
</protein>
<keyword evidence="1" id="KW-0472">Membrane</keyword>
<keyword evidence="1" id="KW-0812">Transmembrane</keyword>
<keyword evidence="1" id="KW-1133">Transmembrane helix</keyword>
<sequence>MTILDEFAKRGEANTERDGQYGHSEQQLYEGESPVMLFFHFYVLVIGSLALVLGAE</sequence>
<dbReference type="EMBL" id="CP152380">
    <property type="protein sequence ID" value="XAF54644.1"/>
    <property type="molecule type" value="Genomic_DNA"/>
</dbReference>
<keyword evidence="3" id="KW-1185">Reference proteome</keyword>